<keyword evidence="1" id="KW-0175">Coiled coil</keyword>
<proteinExistence type="predicted"/>
<name>A0AAW0ARU5_9AGAR</name>
<feature type="compositionally biased region" description="Basic and acidic residues" evidence="2">
    <location>
        <begin position="431"/>
        <end position="454"/>
    </location>
</feature>
<keyword evidence="4" id="KW-1185">Reference proteome</keyword>
<reference evidence="3 4" key="1">
    <citation type="journal article" date="2024" name="J Genomics">
        <title>Draft genome sequencing and assembly of Favolaschia claudopus CIRM-BRFM 2984 isolated from oak limbs.</title>
        <authorList>
            <person name="Navarro D."/>
            <person name="Drula E."/>
            <person name="Chaduli D."/>
            <person name="Cazenave R."/>
            <person name="Ahrendt S."/>
            <person name="Wang J."/>
            <person name="Lipzen A."/>
            <person name="Daum C."/>
            <person name="Barry K."/>
            <person name="Grigoriev I.V."/>
            <person name="Favel A."/>
            <person name="Rosso M.N."/>
            <person name="Martin F."/>
        </authorList>
    </citation>
    <scope>NUCLEOTIDE SEQUENCE [LARGE SCALE GENOMIC DNA]</scope>
    <source>
        <strain evidence="3 4">CIRM-BRFM 2984</strain>
    </source>
</reference>
<feature type="compositionally biased region" description="Polar residues" evidence="2">
    <location>
        <begin position="56"/>
        <end position="69"/>
    </location>
</feature>
<feature type="region of interest" description="Disordered" evidence="2">
    <location>
        <begin position="38"/>
        <end position="88"/>
    </location>
</feature>
<dbReference type="EMBL" id="JAWWNJ010000055">
    <property type="protein sequence ID" value="KAK7014872.1"/>
    <property type="molecule type" value="Genomic_DNA"/>
</dbReference>
<feature type="compositionally biased region" description="Low complexity" evidence="2">
    <location>
        <begin position="408"/>
        <end position="417"/>
    </location>
</feature>
<feature type="coiled-coil region" evidence="1">
    <location>
        <begin position="177"/>
        <end position="232"/>
    </location>
</feature>
<protein>
    <submittedName>
        <fullName evidence="3">Uncharacterized protein</fullName>
    </submittedName>
</protein>
<evidence type="ECO:0000256" key="1">
    <source>
        <dbReference type="SAM" id="Coils"/>
    </source>
</evidence>
<evidence type="ECO:0000313" key="4">
    <source>
        <dbReference type="Proteomes" id="UP001362999"/>
    </source>
</evidence>
<sequence>MFTATSRDNFKKRLSLVVNPYDPPSPISPLFELLTPLPYSPSPYSPDPSSPPPVQLFQQPLSCSPTSTLGAEAPAHPRVPKTRPKSYGGALTPATLELVTDFESRIAELESRHTRISVELEETRDTLNNERATRRASHRFSTLSLSHARFASTSSFNLCSDGTSSEQNDADYERRLRDELQDTLKKIRAQNASISRSLRQKEDTCASLSTALEEERAARKAADEEVARLTAANFTLFEHNKLLVSRDATLQEDISTLITKSHADEWMRSVLEAELRKRGPSNSDSGFPLSGFQEPERPTLTLEHQGNLRAQLVSTRDELHITKLRLAASEKECTTLTDRVLALQQQLVMCVDSSSQALEVERDLRADVEARSRVLVDENAAMECRLTSLAEVFPDGHAPDAWIKLKRSSVTSSSGKGSDTKRRPVSGRVQKKTESNSKMDTTDRLLDRHRDVRTSKKFREHRKQRRSTAKASKRNSLATPTPTSQTFGFLSNHKSRPSDTPMSPESTCSTKVASLSPAPTSIAKHDKRMSVILAATLSRNSTRPAWSTLKTNSSLFVDVSSRPDEPMIQLESIKAPPPRQSAKQTRSQGLQTLMMRHASSLFVDLAGSYTTIETVRESSDENIV</sequence>
<feature type="compositionally biased region" description="Basic residues" evidence="2">
    <location>
        <begin position="455"/>
        <end position="473"/>
    </location>
</feature>
<evidence type="ECO:0000313" key="3">
    <source>
        <dbReference type="EMBL" id="KAK7014872.1"/>
    </source>
</evidence>
<accession>A0AAW0ARU5</accession>
<dbReference type="Proteomes" id="UP001362999">
    <property type="component" value="Unassembled WGS sequence"/>
</dbReference>
<feature type="compositionally biased region" description="Pro residues" evidence="2">
    <location>
        <begin position="38"/>
        <end position="54"/>
    </location>
</feature>
<feature type="region of interest" description="Disordered" evidence="2">
    <location>
        <begin position="407"/>
        <end position="520"/>
    </location>
</feature>
<feature type="compositionally biased region" description="Polar residues" evidence="2">
    <location>
        <begin position="474"/>
        <end position="489"/>
    </location>
</feature>
<comment type="caution">
    <text evidence="3">The sequence shown here is derived from an EMBL/GenBank/DDBJ whole genome shotgun (WGS) entry which is preliminary data.</text>
</comment>
<evidence type="ECO:0000256" key="2">
    <source>
        <dbReference type="SAM" id="MobiDB-lite"/>
    </source>
</evidence>
<gene>
    <name evidence="3" type="ORF">R3P38DRAFT_2998126</name>
</gene>
<dbReference type="AlphaFoldDB" id="A0AAW0ARU5"/>
<organism evidence="3 4">
    <name type="scientific">Favolaschia claudopus</name>
    <dbReference type="NCBI Taxonomy" id="2862362"/>
    <lineage>
        <taxon>Eukaryota</taxon>
        <taxon>Fungi</taxon>
        <taxon>Dikarya</taxon>
        <taxon>Basidiomycota</taxon>
        <taxon>Agaricomycotina</taxon>
        <taxon>Agaricomycetes</taxon>
        <taxon>Agaricomycetidae</taxon>
        <taxon>Agaricales</taxon>
        <taxon>Marasmiineae</taxon>
        <taxon>Mycenaceae</taxon>
        <taxon>Favolaschia</taxon>
    </lineage>
</organism>
<feature type="compositionally biased region" description="Polar residues" evidence="2">
    <location>
        <begin position="498"/>
        <end position="519"/>
    </location>
</feature>